<gene>
    <name evidence="2" type="ORF">THAPSDRAFT_7588</name>
</gene>
<organism evidence="2 3">
    <name type="scientific">Thalassiosira pseudonana</name>
    <name type="common">Marine diatom</name>
    <name type="synonym">Cyclotella nana</name>
    <dbReference type="NCBI Taxonomy" id="35128"/>
    <lineage>
        <taxon>Eukaryota</taxon>
        <taxon>Sar</taxon>
        <taxon>Stramenopiles</taxon>
        <taxon>Ochrophyta</taxon>
        <taxon>Bacillariophyta</taxon>
        <taxon>Coscinodiscophyceae</taxon>
        <taxon>Thalassiosirophycidae</taxon>
        <taxon>Thalassiosirales</taxon>
        <taxon>Thalassiosiraceae</taxon>
        <taxon>Thalassiosira</taxon>
    </lineage>
</organism>
<feature type="region of interest" description="Disordered" evidence="1">
    <location>
        <begin position="1"/>
        <end position="31"/>
    </location>
</feature>
<dbReference type="InParanoid" id="B8C6Y2"/>
<proteinExistence type="predicted"/>
<keyword evidence="3" id="KW-1185">Reference proteome</keyword>
<dbReference type="HOGENOM" id="CLU_584638_0_0_1"/>
<dbReference type="AlphaFoldDB" id="B8C6Y2"/>
<name>B8C6Y2_THAPS</name>
<evidence type="ECO:0000256" key="1">
    <source>
        <dbReference type="SAM" id="MobiDB-lite"/>
    </source>
</evidence>
<dbReference type="EMBL" id="CM000644">
    <property type="protein sequence ID" value="EED90883.1"/>
    <property type="molecule type" value="Genomic_DNA"/>
</dbReference>
<evidence type="ECO:0000313" key="3">
    <source>
        <dbReference type="Proteomes" id="UP000001449"/>
    </source>
</evidence>
<feature type="region of interest" description="Disordered" evidence="1">
    <location>
        <begin position="125"/>
        <end position="209"/>
    </location>
</feature>
<dbReference type="PaxDb" id="35128-Thaps7588"/>
<protein>
    <submittedName>
        <fullName evidence="2">Uncharacterized protein</fullName>
    </submittedName>
</protein>
<dbReference type="KEGG" id="tps:THAPSDRAFT_7588"/>
<dbReference type="Proteomes" id="UP000001449">
    <property type="component" value="Chromosome 8"/>
</dbReference>
<dbReference type="RefSeq" id="XP_002292032.1">
    <property type="nucleotide sequence ID" value="XM_002291996.1"/>
</dbReference>
<feature type="compositionally biased region" description="Basic and acidic residues" evidence="1">
    <location>
        <begin position="125"/>
        <end position="136"/>
    </location>
</feature>
<sequence length="468" mass="52299">MTKSNGQLPSDISNNANGAPPTSTVATTDSSSHYNYYQTNATTYDSQYDRQHVDRLELEMEQQYGRQFQQQFNELQSEQDEMNLQLNQQRMHHELPFGKGGVIPSLIVSLAQKLLPIVTQRLNHHEDRSRLDGERIDPDDDFAGTCAPLGSTSFESKQQQQQQSTAGLKTEGLEDEHYNNLNNVMQVEDRTSSPDRTQNQRRGLQRRISDLEMGDPIEYLPQSAALLVSALQNSNPKQKGGNTYSKSSSLVDLPSLMDEAVNDEVCRSVAGMMKPSKRTDSADMESFEREAEALLESIRRGDLGDVSADGTVHDDDTRQAANYAASSDTGALFDDDDSIGGEMVRLTQSIAHLQHDLENADFSYLDEMYNDGFEGEEGGAWSRLQMWFSRGMVMEQKLLNSYGMSGNDGETSGEAPNTTRYSDNPVLVWSLALMWAFVLIIMGHSKIAEWVESEDPGQLADIVEWLFS</sequence>
<dbReference type="GeneID" id="7445606"/>
<reference evidence="2 3" key="2">
    <citation type="journal article" date="2008" name="Nature">
        <title>The Phaeodactylum genome reveals the evolutionary history of diatom genomes.</title>
        <authorList>
            <person name="Bowler C."/>
            <person name="Allen A.E."/>
            <person name="Badger J.H."/>
            <person name="Grimwood J."/>
            <person name="Jabbari K."/>
            <person name="Kuo A."/>
            <person name="Maheswari U."/>
            <person name="Martens C."/>
            <person name="Maumus F."/>
            <person name="Otillar R.P."/>
            <person name="Rayko E."/>
            <person name="Salamov A."/>
            <person name="Vandepoele K."/>
            <person name="Beszteri B."/>
            <person name="Gruber A."/>
            <person name="Heijde M."/>
            <person name="Katinka M."/>
            <person name="Mock T."/>
            <person name="Valentin K."/>
            <person name="Verret F."/>
            <person name="Berges J.A."/>
            <person name="Brownlee C."/>
            <person name="Cadoret J.P."/>
            <person name="Chiovitti A."/>
            <person name="Choi C.J."/>
            <person name="Coesel S."/>
            <person name="De Martino A."/>
            <person name="Detter J.C."/>
            <person name="Durkin C."/>
            <person name="Falciatore A."/>
            <person name="Fournet J."/>
            <person name="Haruta M."/>
            <person name="Huysman M.J."/>
            <person name="Jenkins B.D."/>
            <person name="Jiroutova K."/>
            <person name="Jorgensen R.E."/>
            <person name="Joubert Y."/>
            <person name="Kaplan A."/>
            <person name="Kroger N."/>
            <person name="Kroth P.G."/>
            <person name="La Roche J."/>
            <person name="Lindquist E."/>
            <person name="Lommer M."/>
            <person name="Martin-Jezequel V."/>
            <person name="Lopez P.J."/>
            <person name="Lucas S."/>
            <person name="Mangogna M."/>
            <person name="McGinnis K."/>
            <person name="Medlin L.K."/>
            <person name="Montsant A."/>
            <person name="Oudot-Le Secq M.P."/>
            <person name="Napoli C."/>
            <person name="Obornik M."/>
            <person name="Parker M.S."/>
            <person name="Petit J.L."/>
            <person name="Porcel B.M."/>
            <person name="Poulsen N."/>
            <person name="Robison M."/>
            <person name="Rychlewski L."/>
            <person name="Rynearson T.A."/>
            <person name="Schmutz J."/>
            <person name="Shapiro H."/>
            <person name="Siaut M."/>
            <person name="Stanley M."/>
            <person name="Sussman M.R."/>
            <person name="Taylor A.R."/>
            <person name="Vardi A."/>
            <person name="von Dassow P."/>
            <person name="Vyverman W."/>
            <person name="Willis A."/>
            <person name="Wyrwicz L.S."/>
            <person name="Rokhsar D.S."/>
            <person name="Weissenbach J."/>
            <person name="Armbrust E.V."/>
            <person name="Green B.R."/>
            <person name="Van de Peer Y."/>
            <person name="Grigoriev I.V."/>
        </authorList>
    </citation>
    <scope>NUCLEOTIDE SEQUENCE [LARGE SCALE GENOMIC DNA]</scope>
    <source>
        <strain evidence="2 3">CCMP1335</strain>
    </source>
</reference>
<evidence type="ECO:0000313" key="2">
    <source>
        <dbReference type="EMBL" id="EED90883.1"/>
    </source>
</evidence>
<reference evidence="2 3" key="1">
    <citation type="journal article" date="2004" name="Science">
        <title>The genome of the diatom Thalassiosira pseudonana: ecology, evolution, and metabolism.</title>
        <authorList>
            <person name="Armbrust E.V."/>
            <person name="Berges J.A."/>
            <person name="Bowler C."/>
            <person name="Green B.R."/>
            <person name="Martinez D."/>
            <person name="Putnam N.H."/>
            <person name="Zhou S."/>
            <person name="Allen A.E."/>
            <person name="Apt K.E."/>
            <person name="Bechner M."/>
            <person name="Brzezinski M.A."/>
            <person name="Chaal B.K."/>
            <person name="Chiovitti A."/>
            <person name="Davis A.K."/>
            <person name="Demarest M.S."/>
            <person name="Detter J.C."/>
            <person name="Glavina T."/>
            <person name="Goodstein D."/>
            <person name="Hadi M.Z."/>
            <person name="Hellsten U."/>
            <person name="Hildebrand M."/>
            <person name="Jenkins B.D."/>
            <person name="Jurka J."/>
            <person name="Kapitonov V.V."/>
            <person name="Kroger N."/>
            <person name="Lau W.W."/>
            <person name="Lane T.W."/>
            <person name="Larimer F.W."/>
            <person name="Lippmeier J.C."/>
            <person name="Lucas S."/>
            <person name="Medina M."/>
            <person name="Montsant A."/>
            <person name="Obornik M."/>
            <person name="Parker M.S."/>
            <person name="Palenik B."/>
            <person name="Pazour G.J."/>
            <person name="Richardson P.M."/>
            <person name="Rynearson T.A."/>
            <person name="Saito M.A."/>
            <person name="Schwartz D.C."/>
            <person name="Thamatrakoln K."/>
            <person name="Valentin K."/>
            <person name="Vardi A."/>
            <person name="Wilkerson F.P."/>
            <person name="Rokhsar D.S."/>
        </authorList>
    </citation>
    <scope>NUCLEOTIDE SEQUENCE [LARGE SCALE GENOMIC DNA]</scope>
    <source>
        <strain evidence="2 3">CCMP1335</strain>
    </source>
</reference>
<accession>B8C6Y2</accession>